<keyword evidence="2" id="KW-1185">Reference proteome</keyword>
<dbReference type="AlphaFoldDB" id="A0A0E0L1C8"/>
<protein>
    <submittedName>
        <fullName evidence="1">Uncharacterized protein</fullName>
    </submittedName>
</protein>
<dbReference type="EnsemblPlants" id="OPUNC05G11080.1">
    <property type="protein sequence ID" value="OPUNC05G11080.1"/>
    <property type="gene ID" value="OPUNC05G11080"/>
</dbReference>
<organism evidence="1">
    <name type="scientific">Oryza punctata</name>
    <name type="common">Red rice</name>
    <dbReference type="NCBI Taxonomy" id="4537"/>
    <lineage>
        <taxon>Eukaryota</taxon>
        <taxon>Viridiplantae</taxon>
        <taxon>Streptophyta</taxon>
        <taxon>Embryophyta</taxon>
        <taxon>Tracheophyta</taxon>
        <taxon>Spermatophyta</taxon>
        <taxon>Magnoliopsida</taxon>
        <taxon>Liliopsida</taxon>
        <taxon>Poales</taxon>
        <taxon>Poaceae</taxon>
        <taxon>BOP clade</taxon>
        <taxon>Oryzoideae</taxon>
        <taxon>Oryzeae</taxon>
        <taxon>Oryzinae</taxon>
        <taxon>Oryza</taxon>
    </lineage>
</organism>
<reference evidence="1" key="1">
    <citation type="submission" date="2015-04" db="UniProtKB">
        <authorList>
            <consortium name="EnsemblPlants"/>
        </authorList>
    </citation>
    <scope>IDENTIFICATION</scope>
</reference>
<dbReference type="OMA" id="HRRLKCH"/>
<accession>A0A0E0L1C8</accession>
<sequence>MVEKSVEHIYDGRACAIKAWVPVLLIYSHRLLNYIASSSSSNNFYYWASPMLSDVDHFASHCEYLHTLHRRLKCHVGLLDTTRMASIGVWVIISGHFKLSGTRHFLENV</sequence>
<evidence type="ECO:0000313" key="1">
    <source>
        <dbReference type="EnsemblPlants" id="OPUNC05G11080.1"/>
    </source>
</evidence>
<proteinExistence type="predicted"/>
<evidence type="ECO:0000313" key="2">
    <source>
        <dbReference type="Proteomes" id="UP000026962"/>
    </source>
</evidence>
<name>A0A0E0L1C8_ORYPU</name>
<reference evidence="1" key="2">
    <citation type="submission" date="2018-05" db="EMBL/GenBank/DDBJ databases">
        <title>OpunRS2 (Oryza punctata Reference Sequence Version 2).</title>
        <authorList>
            <person name="Zhang J."/>
            <person name="Kudrna D."/>
            <person name="Lee S."/>
            <person name="Talag J."/>
            <person name="Welchert J."/>
            <person name="Wing R.A."/>
        </authorList>
    </citation>
    <scope>NUCLEOTIDE SEQUENCE [LARGE SCALE GENOMIC DNA]</scope>
</reference>
<dbReference type="Gramene" id="OPUNC05G11080.1">
    <property type="protein sequence ID" value="OPUNC05G11080.1"/>
    <property type="gene ID" value="OPUNC05G11080"/>
</dbReference>
<dbReference type="Proteomes" id="UP000026962">
    <property type="component" value="Chromosome 5"/>
</dbReference>
<dbReference type="HOGENOM" id="CLU_174336_0_0_1"/>